<organism evidence="1">
    <name type="scientific">Davidia involucrata</name>
    <name type="common">Dove tree</name>
    <dbReference type="NCBI Taxonomy" id="16924"/>
    <lineage>
        <taxon>Eukaryota</taxon>
        <taxon>Viridiplantae</taxon>
        <taxon>Streptophyta</taxon>
        <taxon>Embryophyta</taxon>
        <taxon>Tracheophyta</taxon>
        <taxon>Spermatophyta</taxon>
        <taxon>Magnoliopsida</taxon>
        <taxon>eudicotyledons</taxon>
        <taxon>Gunneridae</taxon>
        <taxon>Pentapetalae</taxon>
        <taxon>asterids</taxon>
        <taxon>Cornales</taxon>
        <taxon>Nyssaceae</taxon>
        <taxon>Davidia</taxon>
    </lineage>
</organism>
<sequence length="104" mass="11561">MLGKGVSAGTFFCSSHWSSGEELHIACLKNLNPTLHAMPNLDQIHALITHYGPTVFFHPDEVYLPSSVSWFFKNCAREVSWLVRPLMLEAQICRVVGQMTGSLG</sequence>
<name>A0A5B6Z812_DAVIN</name>
<reference evidence="1" key="1">
    <citation type="submission" date="2019-08" db="EMBL/GenBank/DDBJ databases">
        <title>Reference gene set and small RNA set construction with multiple tissues from Davidia involucrata Baill.</title>
        <authorList>
            <person name="Yang H."/>
            <person name="Zhou C."/>
            <person name="Li G."/>
            <person name="Wang J."/>
            <person name="Gao P."/>
            <person name="Wang M."/>
            <person name="Wang R."/>
            <person name="Zhao Y."/>
        </authorList>
    </citation>
    <scope>NUCLEOTIDE SEQUENCE</scope>
    <source>
        <tissue evidence="1">Mixed with DoveR01_LX</tissue>
    </source>
</reference>
<dbReference type="Pfam" id="PF06101">
    <property type="entry name" value="Vps62"/>
    <property type="match status" value="1"/>
</dbReference>
<dbReference type="InterPro" id="IPR009291">
    <property type="entry name" value="Vps62"/>
</dbReference>
<accession>A0A5B6Z812</accession>
<proteinExistence type="predicted"/>
<gene>
    <name evidence="1" type="ORF">Din_009803</name>
</gene>
<evidence type="ECO:0000313" key="1">
    <source>
        <dbReference type="EMBL" id="MPA40362.1"/>
    </source>
</evidence>
<dbReference type="PANTHER" id="PTHR48203:SF1">
    <property type="entry name" value="VACUOLAR PROTEIN SORTING-ASSOCIATED PROTEIN 62"/>
    <property type="match status" value="1"/>
</dbReference>
<dbReference type="AlphaFoldDB" id="A0A5B6Z812"/>
<protein>
    <submittedName>
        <fullName evidence="1">Putative Vacuolar sorting-associated protein 62</fullName>
    </submittedName>
</protein>
<dbReference type="EMBL" id="GHES01009803">
    <property type="protein sequence ID" value="MPA40362.1"/>
    <property type="molecule type" value="Transcribed_RNA"/>
</dbReference>
<dbReference type="PANTHER" id="PTHR48203">
    <property type="entry name" value="BNAC01G40110D PROTEIN"/>
    <property type="match status" value="1"/>
</dbReference>